<dbReference type="Pfam" id="PF09648">
    <property type="entry name" value="YycI"/>
    <property type="match status" value="1"/>
</dbReference>
<dbReference type="OrthoDB" id="2388036at2"/>
<evidence type="ECO:0000256" key="1">
    <source>
        <dbReference type="SAM" id="Phobius"/>
    </source>
</evidence>
<sequence>MQWKQIKTLFILCFLVLNVYLSLMLYEKETQSEYAMPETSDATLAEQLESENISISADLPNGDLNQSNLSLNQKSFTEEELSFFDDTDNQEVEVINDNFILSRFETPIAIPEDADGSIISDMVKSNLLLADNYRFSGWNTEMNVLIFFQEKNDLPIYYNQNGIVLVYLNDANEMIFYTQTMLGDDESPVEEDSLIEPMMAIRALFNGNRLQNEDEITEVNIGYHTRYPLEKGEQVFSPTWTVTVNDKENFYVNALENRIVSNDELTFLKESVSSTIERVQKLEESDLTEFMLSHLNQKLSSNQQSE</sequence>
<reference evidence="3 4" key="1">
    <citation type="submission" date="2016-01" db="EMBL/GenBank/DDBJ databases">
        <title>Complete genome sequence of strain Lentibacillus amyloliquefaciens LAM0015T isolated from saline sediment.</title>
        <authorList>
            <person name="Wang J.-L."/>
            <person name="He M.-X."/>
        </authorList>
    </citation>
    <scope>NUCLEOTIDE SEQUENCE [LARGE SCALE GENOMIC DNA]</scope>
    <source>
        <strain evidence="3 4">LAM0015</strain>
    </source>
</reference>
<dbReference type="STRING" id="1472767.AOX59_13900"/>
<proteinExistence type="predicted"/>
<keyword evidence="1" id="KW-0812">Transmembrane</keyword>
<dbReference type="AlphaFoldDB" id="A0A0U4EG68"/>
<accession>A0A0U4EG68</accession>
<evidence type="ECO:0000259" key="2">
    <source>
        <dbReference type="Pfam" id="PF09648"/>
    </source>
</evidence>
<feature type="transmembrane region" description="Helical" evidence="1">
    <location>
        <begin position="6"/>
        <end position="26"/>
    </location>
</feature>
<dbReference type="Proteomes" id="UP000050331">
    <property type="component" value="Chromosome"/>
</dbReference>
<organism evidence="3 4">
    <name type="scientific">Lentibacillus amyloliquefaciens</name>
    <dbReference type="NCBI Taxonomy" id="1472767"/>
    <lineage>
        <taxon>Bacteria</taxon>
        <taxon>Bacillati</taxon>
        <taxon>Bacillota</taxon>
        <taxon>Bacilli</taxon>
        <taxon>Bacillales</taxon>
        <taxon>Bacillaceae</taxon>
        <taxon>Lentibacillus</taxon>
    </lineage>
</organism>
<keyword evidence="1" id="KW-0472">Membrane</keyword>
<evidence type="ECO:0000313" key="3">
    <source>
        <dbReference type="EMBL" id="ALX49561.1"/>
    </source>
</evidence>
<feature type="domain" description="Regulatory protein YycH-like" evidence="2">
    <location>
        <begin position="38"/>
        <end position="254"/>
    </location>
</feature>
<evidence type="ECO:0000313" key="4">
    <source>
        <dbReference type="Proteomes" id="UP000050331"/>
    </source>
</evidence>
<dbReference type="InterPro" id="IPR018604">
    <property type="entry name" value="YycI-like"/>
</dbReference>
<keyword evidence="4" id="KW-1185">Reference proteome</keyword>
<name>A0A0U4EG68_9BACI</name>
<keyword evidence="1" id="KW-1133">Transmembrane helix</keyword>
<dbReference type="GO" id="GO:0016020">
    <property type="term" value="C:membrane"/>
    <property type="evidence" value="ECO:0007669"/>
    <property type="project" value="InterPro"/>
</dbReference>
<dbReference type="EMBL" id="CP013862">
    <property type="protein sequence ID" value="ALX49561.1"/>
    <property type="molecule type" value="Genomic_DNA"/>
</dbReference>
<gene>
    <name evidence="3" type="ORF">AOX59_13900</name>
</gene>
<dbReference type="KEGG" id="lao:AOX59_13900"/>
<dbReference type="Gene3D" id="2.40.128.690">
    <property type="entry name" value="YycH protein, domain 3-like"/>
    <property type="match status" value="1"/>
</dbReference>
<dbReference type="RefSeq" id="WP_068446460.1">
    <property type="nucleotide sequence ID" value="NZ_CP013862.1"/>
</dbReference>
<protein>
    <recommendedName>
        <fullName evidence="2">Regulatory protein YycH-like domain-containing protein</fullName>
    </recommendedName>
</protein>